<accession>A0AAE9GBJ5</accession>
<dbReference type="EMBL" id="CP091957">
    <property type="protein sequence ID" value="UOG57079.1"/>
    <property type="molecule type" value="Genomic_DNA"/>
</dbReference>
<name>A0AAE9GBJ5_9LEPT</name>
<sequence length="56" mass="6755">MLCRTHVELLFRCGPLFYNNDSKTVVYTIQNENEQLYSTVRSEDRFTYRTVILVNY</sequence>
<proteinExistence type="predicted"/>
<gene>
    <name evidence="1" type="ORF">MAL03_02405</name>
</gene>
<evidence type="ECO:0000313" key="1">
    <source>
        <dbReference type="EMBL" id="UOG57079.1"/>
    </source>
</evidence>
<evidence type="ECO:0000313" key="2">
    <source>
        <dbReference type="Proteomes" id="UP000829829"/>
    </source>
</evidence>
<dbReference type="RefSeq" id="WP_243815628.1">
    <property type="nucleotide sequence ID" value="NZ_CP091957.1"/>
</dbReference>
<organism evidence="1 2">
    <name type="scientific">Leptospira noguchii</name>
    <dbReference type="NCBI Taxonomy" id="28182"/>
    <lineage>
        <taxon>Bacteria</taxon>
        <taxon>Pseudomonadati</taxon>
        <taxon>Spirochaetota</taxon>
        <taxon>Spirochaetia</taxon>
        <taxon>Leptospirales</taxon>
        <taxon>Leptospiraceae</taxon>
        <taxon>Leptospira</taxon>
    </lineage>
</organism>
<protein>
    <submittedName>
        <fullName evidence="1">Uncharacterized protein</fullName>
    </submittedName>
</protein>
<dbReference type="AlphaFoldDB" id="A0AAE9GBJ5"/>
<reference evidence="1" key="1">
    <citation type="submission" date="2022-02" db="EMBL/GenBank/DDBJ databases">
        <title>The genetically variable rfb locus in Leptospira is a mobile cassette and a molecular signature of serovar identity.</title>
        <authorList>
            <person name="Nieves C."/>
            <person name="Vincent A.T."/>
            <person name="Zarantonelli L."/>
            <person name="Picardeau M."/>
            <person name="Veyrier F.J."/>
            <person name="Buschiazzo A."/>
        </authorList>
    </citation>
    <scope>NUCLEOTIDE SEQUENCE</scope>
    <source>
        <strain evidence="1">IP1512017</strain>
    </source>
</reference>
<dbReference type="Proteomes" id="UP000829829">
    <property type="component" value="Chromosome 1"/>
</dbReference>